<organism evidence="2 3">
    <name type="scientific">Gonium pectorale</name>
    <name type="common">Green alga</name>
    <dbReference type="NCBI Taxonomy" id="33097"/>
    <lineage>
        <taxon>Eukaryota</taxon>
        <taxon>Viridiplantae</taxon>
        <taxon>Chlorophyta</taxon>
        <taxon>core chlorophytes</taxon>
        <taxon>Chlorophyceae</taxon>
        <taxon>CS clade</taxon>
        <taxon>Chlamydomonadales</taxon>
        <taxon>Volvocaceae</taxon>
        <taxon>Gonium</taxon>
    </lineage>
</organism>
<name>A0A150FUA2_GONPE</name>
<proteinExistence type="predicted"/>
<evidence type="ECO:0000256" key="1">
    <source>
        <dbReference type="SAM" id="MobiDB-lite"/>
    </source>
</evidence>
<protein>
    <submittedName>
        <fullName evidence="2">Uncharacterized protein</fullName>
    </submittedName>
</protein>
<keyword evidence="3" id="KW-1185">Reference proteome</keyword>
<evidence type="ECO:0000313" key="2">
    <source>
        <dbReference type="EMBL" id="KXZ41179.1"/>
    </source>
</evidence>
<evidence type="ECO:0000313" key="3">
    <source>
        <dbReference type="Proteomes" id="UP000075714"/>
    </source>
</evidence>
<dbReference type="EMBL" id="LSYV01000677">
    <property type="protein sequence ID" value="KXZ41179.1"/>
    <property type="molecule type" value="Genomic_DNA"/>
</dbReference>
<dbReference type="OrthoDB" id="529262at2759"/>
<feature type="region of interest" description="Disordered" evidence="1">
    <location>
        <begin position="24"/>
        <end position="61"/>
    </location>
</feature>
<accession>A0A150FUA2</accession>
<sequence length="279" mass="30448">MIPLRPLTWFLPLEAAGWPTVSGAAAAGGPSTSPLPPPPLERRSPPLPASRRRQAQQGQAQGCVNPHPFLALVHVGGWVPSAGYMETYRELTGRPILHDQRHGSLVTHNALIYKPYMEAFLRNITSAAHRATAANESRPGLGLGWALSIMDAVAKLKSARDVNVGFSEFWSYLSWVKENHPCTVVLASQQEWSRAPARPPSTLPVSVLHYFSPSPTQQQQQLKEAHVRICCPTGADLEERRRAAGGGLLFSGYELGHVAGCNYHHPAFADGYAEWFAPP</sequence>
<dbReference type="AlphaFoldDB" id="A0A150FUA2"/>
<gene>
    <name evidence="2" type="ORF">GPECTOR_681g819</name>
</gene>
<reference evidence="3" key="1">
    <citation type="journal article" date="2016" name="Nat. Commun.">
        <title>The Gonium pectorale genome demonstrates co-option of cell cycle regulation during the evolution of multicellularity.</title>
        <authorList>
            <person name="Hanschen E.R."/>
            <person name="Marriage T.N."/>
            <person name="Ferris P.J."/>
            <person name="Hamaji T."/>
            <person name="Toyoda A."/>
            <person name="Fujiyama A."/>
            <person name="Neme R."/>
            <person name="Noguchi H."/>
            <person name="Minakuchi Y."/>
            <person name="Suzuki M."/>
            <person name="Kawai-Toyooka H."/>
            <person name="Smith D.R."/>
            <person name="Sparks H."/>
            <person name="Anderson J."/>
            <person name="Bakaric R."/>
            <person name="Luria V."/>
            <person name="Karger A."/>
            <person name="Kirschner M.W."/>
            <person name="Durand P.M."/>
            <person name="Michod R.E."/>
            <person name="Nozaki H."/>
            <person name="Olson B.J."/>
        </authorList>
    </citation>
    <scope>NUCLEOTIDE SEQUENCE [LARGE SCALE GENOMIC DNA]</scope>
    <source>
        <strain evidence="3">NIES-2863</strain>
    </source>
</reference>
<dbReference type="Proteomes" id="UP000075714">
    <property type="component" value="Unassembled WGS sequence"/>
</dbReference>
<comment type="caution">
    <text evidence="2">The sequence shown here is derived from an EMBL/GenBank/DDBJ whole genome shotgun (WGS) entry which is preliminary data.</text>
</comment>